<dbReference type="PANTHER" id="PTHR30273:SF2">
    <property type="entry name" value="PROTEIN FECR"/>
    <property type="match status" value="1"/>
</dbReference>
<protein>
    <submittedName>
        <fullName evidence="4">DUF4974 domain-containing protein</fullName>
    </submittedName>
</protein>
<dbReference type="OrthoDB" id="783402at2"/>
<evidence type="ECO:0000259" key="3">
    <source>
        <dbReference type="Pfam" id="PF16344"/>
    </source>
</evidence>
<evidence type="ECO:0000313" key="5">
    <source>
        <dbReference type="Proteomes" id="UP000297861"/>
    </source>
</evidence>
<accession>A0A4Y8L1E0</accession>
<dbReference type="EMBL" id="SOML01000005">
    <property type="protein sequence ID" value="TFD96505.1"/>
    <property type="molecule type" value="Genomic_DNA"/>
</dbReference>
<name>A0A4Y8L1E0_9BACT</name>
<evidence type="ECO:0000256" key="1">
    <source>
        <dbReference type="SAM" id="Phobius"/>
    </source>
</evidence>
<keyword evidence="1" id="KW-0472">Membrane</keyword>
<dbReference type="PIRSF" id="PIRSF018266">
    <property type="entry name" value="FecR"/>
    <property type="match status" value="1"/>
</dbReference>
<dbReference type="GO" id="GO:0016989">
    <property type="term" value="F:sigma factor antagonist activity"/>
    <property type="evidence" value="ECO:0007669"/>
    <property type="project" value="TreeGrafter"/>
</dbReference>
<sequence>MKYFQYIINKFRKEKQSSESIGEFQQWLITPENEDEKEKALWSLWESLPEAGFSSDETKEALHSVEKRLGLHQESPKRSLSMHIWQAAAAVFFIIAVTSVFLLLSERKDSQDLVESYVPNSELQTITLPDGSTVELNSETVLLYPHEFTGNTRSVFLIGEANFKVKKNKKKPFIVKTSNFQVTALGTEFNVESYASDMQTSVTLLSGSVLVENDNHKADNGYILEPGNQFIYDKENNSISLQKEVDIENITAWQRSEIVIRDLTLSQILNLLERKYPITFKYQEENLFNKDTYNFSFRKNASLDEVMTVIEKVVGNINYKLENKYCYLELKR</sequence>
<comment type="caution">
    <text evidence="4">The sequence shown here is derived from an EMBL/GenBank/DDBJ whole genome shotgun (WGS) entry which is preliminary data.</text>
</comment>
<evidence type="ECO:0000313" key="4">
    <source>
        <dbReference type="EMBL" id="TFD96505.1"/>
    </source>
</evidence>
<feature type="transmembrane region" description="Helical" evidence="1">
    <location>
        <begin position="84"/>
        <end position="104"/>
    </location>
</feature>
<dbReference type="PANTHER" id="PTHR30273">
    <property type="entry name" value="PERIPLASMIC SIGNAL SENSOR AND SIGMA FACTOR ACTIVATOR FECR-RELATED"/>
    <property type="match status" value="1"/>
</dbReference>
<dbReference type="InterPro" id="IPR012373">
    <property type="entry name" value="Ferrdict_sens_TM"/>
</dbReference>
<organism evidence="4 5">
    <name type="scientific">Dysgonomonas capnocytophagoides</name>
    <dbReference type="NCBI Taxonomy" id="45254"/>
    <lineage>
        <taxon>Bacteria</taxon>
        <taxon>Pseudomonadati</taxon>
        <taxon>Bacteroidota</taxon>
        <taxon>Bacteroidia</taxon>
        <taxon>Bacteroidales</taxon>
        <taxon>Dysgonomonadaceae</taxon>
        <taxon>Dysgonomonas</taxon>
    </lineage>
</organism>
<reference evidence="4 5" key="1">
    <citation type="submission" date="2019-03" db="EMBL/GenBank/DDBJ databases">
        <title>San Antonio Military Medical Center submission to MRSN (WRAIR), pending publication.</title>
        <authorList>
            <person name="Blyth D.M."/>
            <person name="Mccarthy S.L."/>
            <person name="Schall S.E."/>
            <person name="Stam J.A."/>
            <person name="Ong A.C."/>
            <person name="Mcgann P.T."/>
        </authorList>
    </citation>
    <scope>NUCLEOTIDE SEQUENCE [LARGE SCALE GENOMIC DNA]</scope>
    <source>
        <strain evidence="4 5">MRSN571793</strain>
    </source>
</reference>
<feature type="domain" description="Protein FecR C-terminal" evidence="3">
    <location>
        <begin position="258"/>
        <end position="327"/>
    </location>
</feature>
<feature type="domain" description="FecR protein" evidence="2">
    <location>
        <begin position="121"/>
        <end position="209"/>
    </location>
</feature>
<keyword evidence="1" id="KW-0812">Transmembrane</keyword>
<evidence type="ECO:0000259" key="2">
    <source>
        <dbReference type="Pfam" id="PF04773"/>
    </source>
</evidence>
<dbReference type="RefSeq" id="WP_134436366.1">
    <property type="nucleotide sequence ID" value="NZ_SOML01000005.1"/>
</dbReference>
<dbReference type="FunFam" id="2.60.120.1440:FF:000001">
    <property type="entry name" value="Putative anti-sigma factor"/>
    <property type="match status" value="1"/>
</dbReference>
<dbReference type="STRING" id="1121485.GCA_000426485_01874"/>
<dbReference type="InterPro" id="IPR032508">
    <property type="entry name" value="FecR_C"/>
</dbReference>
<dbReference type="AlphaFoldDB" id="A0A4Y8L1E0"/>
<dbReference type="Gene3D" id="3.55.50.30">
    <property type="match status" value="1"/>
</dbReference>
<dbReference type="Proteomes" id="UP000297861">
    <property type="component" value="Unassembled WGS sequence"/>
</dbReference>
<dbReference type="Pfam" id="PF04773">
    <property type="entry name" value="FecR"/>
    <property type="match status" value="1"/>
</dbReference>
<dbReference type="Pfam" id="PF16344">
    <property type="entry name" value="FecR_C"/>
    <property type="match status" value="1"/>
</dbReference>
<dbReference type="Gene3D" id="2.60.120.1440">
    <property type="match status" value="1"/>
</dbReference>
<gene>
    <name evidence="4" type="ORF">E2605_10100</name>
</gene>
<proteinExistence type="predicted"/>
<keyword evidence="1" id="KW-1133">Transmembrane helix</keyword>
<dbReference type="InterPro" id="IPR006860">
    <property type="entry name" value="FecR"/>
</dbReference>
<keyword evidence="5" id="KW-1185">Reference proteome</keyword>